<dbReference type="Proteomes" id="UP000176429">
    <property type="component" value="Unassembled WGS sequence"/>
</dbReference>
<evidence type="ECO:0000313" key="2">
    <source>
        <dbReference type="Proteomes" id="UP000176429"/>
    </source>
</evidence>
<name>A0A1G2NW47_9BACT</name>
<dbReference type="EMBL" id="MHSH01000053">
    <property type="protein sequence ID" value="OHA40278.1"/>
    <property type="molecule type" value="Genomic_DNA"/>
</dbReference>
<protein>
    <submittedName>
        <fullName evidence="1">Uncharacterized protein</fullName>
    </submittedName>
</protein>
<reference evidence="1 2" key="1">
    <citation type="journal article" date="2016" name="Nat. Commun.">
        <title>Thousands of microbial genomes shed light on interconnected biogeochemical processes in an aquifer system.</title>
        <authorList>
            <person name="Anantharaman K."/>
            <person name="Brown C.T."/>
            <person name="Hug L.A."/>
            <person name="Sharon I."/>
            <person name="Castelle C.J."/>
            <person name="Probst A.J."/>
            <person name="Thomas B.C."/>
            <person name="Singh A."/>
            <person name="Wilkins M.J."/>
            <person name="Karaoz U."/>
            <person name="Brodie E.L."/>
            <person name="Williams K.H."/>
            <person name="Hubbard S.S."/>
            <person name="Banfield J.F."/>
        </authorList>
    </citation>
    <scope>NUCLEOTIDE SEQUENCE [LARGE SCALE GENOMIC DNA]</scope>
</reference>
<dbReference type="AlphaFoldDB" id="A0A1G2NW47"/>
<sequence length="73" mass="8644">MDNSEEKEDGQVLERYKQLAGLLKDGHMVNRDKEHRAREYVKNRKKLIELAIKQNCIRDDSKYGKLIIQTNEV</sequence>
<organism evidence="1 2">
    <name type="scientific">Candidatus Taylorbacteria bacterium RIFCSPLOWO2_02_FULL_46_40</name>
    <dbReference type="NCBI Taxonomy" id="1802329"/>
    <lineage>
        <taxon>Bacteria</taxon>
        <taxon>Candidatus Tayloriibacteriota</taxon>
    </lineage>
</organism>
<evidence type="ECO:0000313" key="1">
    <source>
        <dbReference type="EMBL" id="OHA40278.1"/>
    </source>
</evidence>
<accession>A0A1G2NW47</accession>
<comment type="caution">
    <text evidence="1">The sequence shown here is derived from an EMBL/GenBank/DDBJ whole genome shotgun (WGS) entry which is preliminary data.</text>
</comment>
<proteinExistence type="predicted"/>
<gene>
    <name evidence="1" type="ORF">A3H68_00840</name>
</gene>